<accession>A0A415I7W5</accession>
<evidence type="ECO:0000313" key="5">
    <source>
        <dbReference type="Proteomes" id="UP000286341"/>
    </source>
</evidence>
<proteinExistence type="predicted"/>
<organism evidence="3 4">
    <name type="scientific">Agathobacter rectalis</name>
    <dbReference type="NCBI Taxonomy" id="39491"/>
    <lineage>
        <taxon>Bacteria</taxon>
        <taxon>Bacillati</taxon>
        <taxon>Bacillota</taxon>
        <taxon>Clostridia</taxon>
        <taxon>Lachnospirales</taxon>
        <taxon>Lachnospiraceae</taxon>
        <taxon>Agathobacter</taxon>
    </lineage>
</organism>
<name>A0A415I7W5_9FIRM</name>
<gene>
    <name evidence="3" type="ORF">DW038_10230</name>
    <name evidence="2" type="ORF">DW948_14260</name>
</gene>
<comment type="caution">
    <text evidence="3">The sequence shown here is derived from an EMBL/GenBank/DDBJ whole genome shotgun (WGS) entry which is preliminary data.</text>
</comment>
<dbReference type="Proteomes" id="UP000286341">
    <property type="component" value="Unassembled WGS sequence"/>
</dbReference>
<evidence type="ECO:0000313" key="4">
    <source>
        <dbReference type="Proteomes" id="UP000286181"/>
    </source>
</evidence>
<dbReference type="EMBL" id="QROF01000008">
    <property type="protein sequence ID" value="RHL03731.1"/>
    <property type="molecule type" value="Genomic_DNA"/>
</dbReference>
<dbReference type="InterPro" id="IPR036736">
    <property type="entry name" value="ACP-like_sf"/>
</dbReference>
<dbReference type="Proteomes" id="UP000286181">
    <property type="component" value="Unassembled WGS sequence"/>
</dbReference>
<reference evidence="4 5" key="1">
    <citation type="submission" date="2018-08" db="EMBL/GenBank/DDBJ databases">
        <title>A genome reference for cultivated species of the human gut microbiota.</title>
        <authorList>
            <person name="Zou Y."/>
            <person name="Xue W."/>
            <person name="Luo G."/>
        </authorList>
    </citation>
    <scope>NUCLEOTIDE SEQUENCE [LARGE SCALE GENOMIC DNA]</scope>
    <source>
        <strain evidence="3 4">AF39-14AC</strain>
        <strain evidence="2 5">AM44-1AT</strain>
    </source>
</reference>
<feature type="domain" description="Carrier" evidence="1">
    <location>
        <begin position="1"/>
        <end position="84"/>
    </location>
</feature>
<evidence type="ECO:0000259" key="1">
    <source>
        <dbReference type="PROSITE" id="PS50075"/>
    </source>
</evidence>
<dbReference type="Gene3D" id="1.10.1200.10">
    <property type="entry name" value="ACP-like"/>
    <property type="match status" value="1"/>
</dbReference>
<dbReference type="SUPFAM" id="SSF47336">
    <property type="entry name" value="ACP-like"/>
    <property type="match status" value="1"/>
</dbReference>
<evidence type="ECO:0000313" key="3">
    <source>
        <dbReference type="EMBL" id="RHL03731.1"/>
    </source>
</evidence>
<dbReference type="AlphaFoldDB" id="A0A415I7W5"/>
<dbReference type="RefSeq" id="WP_118343009.1">
    <property type="nucleotide sequence ID" value="NZ_QROF01000008.1"/>
</dbReference>
<protein>
    <submittedName>
        <fullName evidence="3">Acyl carrier protein</fullName>
    </submittedName>
</protein>
<dbReference type="PROSITE" id="PS50075">
    <property type="entry name" value="CARRIER"/>
    <property type="match status" value="1"/>
</dbReference>
<dbReference type="EMBL" id="QSFB01000031">
    <property type="protein sequence ID" value="RHA09394.1"/>
    <property type="molecule type" value="Genomic_DNA"/>
</dbReference>
<sequence length="89" mass="10378">MEQKIIEALKNVLENISMDDERIVSLIRDDNTNLVKEFALDSFLSVQLIIELEEVFGIEIDMEEIDMEIYKESGKLKKMIHGYLKGDEQ</sequence>
<evidence type="ECO:0000313" key="2">
    <source>
        <dbReference type="EMBL" id="RHA09394.1"/>
    </source>
</evidence>
<dbReference type="Pfam" id="PF00550">
    <property type="entry name" value="PP-binding"/>
    <property type="match status" value="1"/>
</dbReference>
<dbReference type="InterPro" id="IPR009081">
    <property type="entry name" value="PP-bd_ACP"/>
</dbReference>